<gene>
    <name evidence="1" type="ORF">MNBD_GAMMA11-750</name>
</gene>
<dbReference type="EMBL" id="UOFG01000005">
    <property type="protein sequence ID" value="VAW57906.1"/>
    <property type="molecule type" value="Genomic_DNA"/>
</dbReference>
<name>A0A3B0XNJ7_9ZZZZ</name>
<organism evidence="1">
    <name type="scientific">hydrothermal vent metagenome</name>
    <dbReference type="NCBI Taxonomy" id="652676"/>
    <lineage>
        <taxon>unclassified sequences</taxon>
        <taxon>metagenomes</taxon>
        <taxon>ecological metagenomes</taxon>
    </lineage>
</organism>
<sequence>MKILTTILFLSLAISGTARSESKTGIIKRYMVIAKVSGMCGLFTQMARFQETTKMEGGDEFITRFLATEATRLGHTSNSFIKACPKVTEDYKVFMEALNESEDKK</sequence>
<dbReference type="AlphaFoldDB" id="A0A3B0XNJ7"/>
<proteinExistence type="predicted"/>
<evidence type="ECO:0000313" key="1">
    <source>
        <dbReference type="EMBL" id="VAW57906.1"/>
    </source>
</evidence>
<protein>
    <submittedName>
        <fullName evidence="1">Uncharacterized protein</fullName>
    </submittedName>
</protein>
<reference evidence="1" key="1">
    <citation type="submission" date="2018-06" db="EMBL/GenBank/DDBJ databases">
        <authorList>
            <person name="Zhirakovskaya E."/>
        </authorList>
    </citation>
    <scope>NUCLEOTIDE SEQUENCE</scope>
</reference>
<accession>A0A3B0XNJ7</accession>